<feature type="domain" description="Terminase large subunit-like ATPase" evidence="1">
    <location>
        <begin position="83"/>
        <end position="253"/>
    </location>
</feature>
<dbReference type="Proteomes" id="UP000282125">
    <property type="component" value="Unassembled WGS sequence"/>
</dbReference>
<evidence type="ECO:0000313" key="4">
    <source>
        <dbReference type="Proteomes" id="UP000282125"/>
    </source>
</evidence>
<keyword evidence="4" id="KW-1185">Reference proteome</keyword>
<name>A0A3P3DDU1_9RHOB</name>
<dbReference type="Pfam" id="PF03354">
    <property type="entry name" value="TerL_ATPase"/>
    <property type="match status" value="1"/>
</dbReference>
<dbReference type="OrthoDB" id="9760250at2"/>
<accession>A0A3P3DDU1</accession>
<protein>
    <submittedName>
        <fullName evidence="3">Terminase large subunit</fullName>
    </submittedName>
</protein>
<organism evidence="3 4">
    <name type="scientific">Falsigemmobacter faecalis</name>
    <dbReference type="NCBI Taxonomy" id="2488730"/>
    <lineage>
        <taxon>Bacteria</taxon>
        <taxon>Pseudomonadati</taxon>
        <taxon>Pseudomonadota</taxon>
        <taxon>Alphaproteobacteria</taxon>
        <taxon>Rhodobacterales</taxon>
        <taxon>Paracoccaceae</taxon>
        <taxon>Falsigemmobacter</taxon>
    </lineage>
</organism>
<sequence>MKVGYAATAEAYARDVIAGRIPANKYIRLACQRHLDDLDWQSDKDFKFTFDAKKGAKVAKFIEMMPHTKGKWAAKGEKLRLQPWQIFFIVAAFGWVRKKDGLRRFRKLLLLVPRKNGKSALAAGIGLYMLVADGEHGAEVYSGATTEKQAWEVFRPAKLMAQKSPALLSHFGLSVNAKNLHVLGNGSRFEAVIGTPGDGASPSCAIVDEYHEHPTDVLYSTMETGMGAREQPLMLVITTAGDNIAGPCYSMQQEAQAMLEGTRADDELFALIYGVDEGDDWTDPQVLRKANPNFGISVFEDFLLARQSEAMTSPRKAGAFKTKHLNIWISAKEAYFNVLRYQAAADPKQNGAPVSLSQFEGQECIIGIDLAEKTDLTAVELTFRHLDGYARFGFYYLPSETIERPENEHFRTWRDEGLLIETEGAVTDDREILADILEFCARFKVREVAFDPLHSRQMAVELMEQDVACIDFPNRPTFMNEPMRKMDALIVDRKLYHDGSAPFAWMLSNVVSRSRTSDIHSPTKQRAENKIDGPVACMMALGRWLLDEEGAGNLDDFLSDPVVSLG</sequence>
<dbReference type="GO" id="GO:0004519">
    <property type="term" value="F:endonuclease activity"/>
    <property type="evidence" value="ECO:0007669"/>
    <property type="project" value="InterPro"/>
</dbReference>
<dbReference type="EMBL" id="RRAZ01000028">
    <property type="protein sequence ID" value="RRH72004.1"/>
    <property type="molecule type" value="Genomic_DNA"/>
</dbReference>
<dbReference type="InterPro" id="IPR005021">
    <property type="entry name" value="Terminase_largesu-like"/>
</dbReference>
<dbReference type="PANTHER" id="PTHR41287">
    <property type="match status" value="1"/>
</dbReference>
<reference evidence="3 4" key="1">
    <citation type="submission" date="2018-11" db="EMBL/GenBank/DDBJ databases">
        <title>Gemmobacter sp. nov., YIM 102744-1 draft genome.</title>
        <authorList>
            <person name="Li G."/>
            <person name="Jiang Y."/>
        </authorList>
    </citation>
    <scope>NUCLEOTIDE SEQUENCE [LARGE SCALE GENOMIC DNA]</scope>
    <source>
        <strain evidence="3 4">YIM 102744-1</strain>
    </source>
</reference>
<comment type="caution">
    <text evidence="3">The sequence shown here is derived from an EMBL/GenBank/DDBJ whole genome shotgun (WGS) entry which is preliminary data.</text>
</comment>
<dbReference type="Gene3D" id="3.40.50.300">
    <property type="entry name" value="P-loop containing nucleotide triphosphate hydrolases"/>
    <property type="match status" value="1"/>
</dbReference>
<dbReference type="InterPro" id="IPR046462">
    <property type="entry name" value="TerL_nuclease"/>
</dbReference>
<dbReference type="Pfam" id="PF20441">
    <property type="entry name" value="TerL_nuclease"/>
    <property type="match status" value="1"/>
</dbReference>
<dbReference type="PANTHER" id="PTHR41287:SF1">
    <property type="entry name" value="PROTEIN YMFN"/>
    <property type="match status" value="1"/>
</dbReference>
<proteinExistence type="predicted"/>
<feature type="domain" description="Terminase large subunit-like endonuclease" evidence="2">
    <location>
        <begin position="264"/>
        <end position="547"/>
    </location>
</feature>
<dbReference type="RefSeq" id="WP_124966175.1">
    <property type="nucleotide sequence ID" value="NZ_RRAZ01000028.1"/>
</dbReference>
<gene>
    <name evidence="3" type="ORF">EG244_15940</name>
</gene>
<dbReference type="InterPro" id="IPR027417">
    <property type="entry name" value="P-loop_NTPase"/>
</dbReference>
<evidence type="ECO:0000259" key="2">
    <source>
        <dbReference type="Pfam" id="PF20441"/>
    </source>
</evidence>
<evidence type="ECO:0000313" key="3">
    <source>
        <dbReference type="EMBL" id="RRH72004.1"/>
    </source>
</evidence>
<dbReference type="InterPro" id="IPR046461">
    <property type="entry name" value="TerL_ATPase"/>
</dbReference>
<dbReference type="AlphaFoldDB" id="A0A3P3DDU1"/>
<evidence type="ECO:0000259" key="1">
    <source>
        <dbReference type="Pfam" id="PF03354"/>
    </source>
</evidence>